<dbReference type="EMBL" id="HACM01002094">
    <property type="protein sequence ID" value="CRZ02536.1"/>
    <property type="molecule type" value="Transcribed_RNA"/>
</dbReference>
<keyword evidence="2" id="KW-0472">Membrane</keyword>
<sequence length="104" mass="11533">APALALPNAHDETQSVNNGDIFDEEKSPCESEFVDEPIPEDDIPDNTEIVGLDTPYVSTAKYLQEILSQSSFDSRCRGDVHVMDLPSVMKVIFVVLLLCFIFSL</sequence>
<organism evidence="3">
    <name type="scientific">Spongospora subterranea</name>
    <dbReference type="NCBI Taxonomy" id="70186"/>
    <lineage>
        <taxon>Eukaryota</taxon>
        <taxon>Sar</taxon>
        <taxon>Rhizaria</taxon>
        <taxon>Endomyxa</taxon>
        <taxon>Phytomyxea</taxon>
        <taxon>Plasmodiophorida</taxon>
        <taxon>Plasmodiophoridae</taxon>
        <taxon>Spongospora</taxon>
    </lineage>
</organism>
<name>A0A0H5QMC1_9EUKA</name>
<keyword evidence="2" id="KW-1133">Transmembrane helix</keyword>
<feature type="non-terminal residue" evidence="3">
    <location>
        <position position="1"/>
    </location>
</feature>
<feature type="transmembrane region" description="Helical" evidence="2">
    <location>
        <begin position="85"/>
        <end position="103"/>
    </location>
</feature>
<reference evidence="3" key="1">
    <citation type="submission" date="2015-04" db="EMBL/GenBank/DDBJ databases">
        <title>The genome sequence of the plant pathogenic Rhizarian Plasmodiophora brassicae reveals insights in its biotrophic life cycle and the origin of chitin synthesis.</title>
        <authorList>
            <person name="Schwelm A."/>
            <person name="Fogelqvist J."/>
            <person name="Knaust A."/>
            <person name="Julke S."/>
            <person name="Lilja T."/>
            <person name="Dhandapani V."/>
            <person name="Bonilla-Rosso G."/>
            <person name="Karlsson M."/>
            <person name="Shevchenko A."/>
            <person name="Choi S.R."/>
            <person name="Kim H.G."/>
            <person name="Park J.Y."/>
            <person name="Lim Y.P."/>
            <person name="Ludwig-Muller J."/>
            <person name="Dixelius C."/>
        </authorList>
    </citation>
    <scope>NUCLEOTIDE SEQUENCE</scope>
    <source>
        <tissue evidence="3">Potato root galls</tissue>
    </source>
</reference>
<evidence type="ECO:0000313" key="3">
    <source>
        <dbReference type="EMBL" id="CRZ02536.1"/>
    </source>
</evidence>
<accession>A0A0H5QMC1</accession>
<evidence type="ECO:0000256" key="2">
    <source>
        <dbReference type="SAM" id="Phobius"/>
    </source>
</evidence>
<proteinExistence type="predicted"/>
<feature type="region of interest" description="Disordered" evidence="1">
    <location>
        <begin position="1"/>
        <end position="23"/>
    </location>
</feature>
<evidence type="ECO:0000256" key="1">
    <source>
        <dbReference type="SAM" id="MobiDB-lite"/>
    </source>
</evidence>
<dbReference type="AlphaFoldDB" id="A0A0H5QMC1"/>
<protein>
    <submittedName>
        <fullName evidence="3">Uncharacterized protein</fullName>
    </submittedName>
</protein>
<keyword evidence="2" id="KW-0812">Transmembrane</keyword>